<gene>
    <name evidence="1" type="ORF">H8S75_23240</name>
</gene>
<organism evidence="1 2">
    <name type="scientific">Hungatella hominis</name>
    <dbReference type="NCBI Taxonomy" id="2763050"/>
    <lineage>
        <taxon>Bacteria</taxon>
        <taxon>Bacillati</taxon>
        <taxon>Bacillota</taxon>
        <taxon>Clostridia</taxon>
        <taxon>Lachnospirales</taxon>
        <taxon>Lachnospiraceae</taxon>
        <taxon>Hungatella</taxon>
    </lineage>
</organism>
<dbReference type="EMBL" id="JACOPB010000013">
    <property type="protein sequence ID" value="MBC5710859.1"/>
    <property type="molecule type" value="Genomic_DNA"/>
</dbReference>
<sequence>MRLIDADALIAELESRAEACHRDFNRAKHKVDKDMLMEAHVGYIKLIGMVKAMPTVDLET</sequence>
<evidence type="ECO:0000313" key="2">
    <source>
        <dbReference type="Proteomes" id="UP000634672"/>
    </source>
</evidence>
<reference evidence="1 2" key="1">
    <citation type="submission" date="2020-08" db="EMBL/GenBank/DDBJ databases">
        <title>Genome public.</title>
        <authorList>
            <person name="Liu C."/>
            <person name="Sun Q."/>
        </authorList>
    </citation>
    <scope>NUCLEOTIDE SEQUENCE [LARGE SCALE GENOMIC DNA]</scope>
    <source>
        <strain evidence="1 2">NSJ-66</strain>
    </source>
</reference>
<protein>
    <submittedName>
        <fullName evidence="1">Uncharacterized protein</fullName>
    </submittedName>
</protein>
<evidence type="ECO:0000313" key="1">
    <source>
        <dbReference type="EMBL" id="MBC5710859.1"/>
    </source>
</evidence>
<dbReference type="Proteomes" id="UP000634672">
    <property type="component" value="Unassembled WGS sequence"/>
</dbReference>
<name>A0ABR7HCD7_9FIRM</name>
<dbReference type="RefSeq" id="WP_187023583.1">
    <property type="nucleotide sequence ID" value="NZ_JACOPB010000013.1"/>
</dbReference>
<accession>A0ABR7HCD7</accession>
<proteinExistence type="predicted"/>
<comment type="caution">
    <text evidence="1">The sequence shown here is derived from an EMBL/GenBank/DDBJ whole genome shotgun (WGS) entry which is preliminary data.</text>
</comment>
<keyword evidence="2" id="KW-1185">Reference proteome</keyword>